<keyword evidence="6 11" id="KW-0812">Transmembrane</keyword>
<evidence type="ECO:0000256" key="1">
    <source>
        <dbReference type="ARBA" id="ARBA00004377"/>
    </source>
</evidence>
<evidence type="ECO:0000256" key="2">
    <source>
        <dbReference type="ARBA" id="ARBA00021549"/>
    </source>
</evidence>
<evidence type="ECO:0000313" key="14">
    <source>
        <dbReference type="Proteomes" id="UP001254759"/>
    </source>
</evidence>
<comment type="similarity">
    <text evidence="9">Belongs to the GSP H family.</text>
</comment>
<dbReference type="Gene3D" id="3.55.40.10">
    <property type="entry name" value="minor pseudopilin epsh domain"/>
    <property type="match status" value="1"/>
</dbReference>
<evidence type="ECO:0000256" key="6">
    <source>
        <dbReference type="ARBA" id="ARBA00022692"/>
    </source>
</evidence>
<keyword evidence="7 11" id="KW-1133">Transmembrane helix</keyword>
<keyword evidence="5" id="KW-0997">Cell inner membrane</keyword>
<dbReference type="InterPro" id="IPR012902">
    <property type="entry name" value="N_methyl_site"/>
</dbReference>
<evidence type="ECO:0000256" key="3">
    <source>
        <dbReference type="ARBA" id="ARBA00022475"/>
    </source>
</evidence>
<organism evidence="13 14">
    <name type="scientific">Pseudoxanthomonas sacheonensis</name>
    <dbReference type="NCBI Taxonomy" id="443615"/>
    <lineage>
        <taxon>Bacteria</taxon>
        <taxon>Pseudomonadati</taxon>
        <taxon>Pseudomonadota</taxon>
        <taxon>Gammaproteobacteria</taxon>
        <taxon>Lysobacterales</taxon>
        <taxon>Lysobacteraceae</taxon>
        <taxon>Pseudoxanthomonas</taxon>
    </lineage>
</organism>
<feature type="domain" description="General secretion pathway GspH" evidence="12">
    <location>
        <begin position="58"/>
        <end position="168"/>
    </location>
</feature>
<sequence length="189" mass="19558">MLGGNTVSARAVGGSPASLAAGFTLVELLIAMAVFAIVVAMAMPSLTSVVNNNRLTTQANSLIADFQLARSEAVRRNRTVRLCRTTDGATCASAVGDWSRWLVVVPAATPEILRDFTPKAPMEVTSDVANVDFRSDGLARNSTGGLLATNFTVCIPTALPPQNTRTVSMVGGSRLNAVAGAHSTPGSCP</sequence>
<name>A0ABU1RN87_9GAMM</name>
<dbReference type="RefSeq" id="WP_310089901.1">
    <property type="nucleotide sequence ID" value="NZ_JAVDTT010000001.1"/>
</dbReference>
<evidence type="ECO:0000313" key="13">
    <source>
        <dbReference type="EMBL" id="MDR6840072.1"/>
    </source>
</evidence>
<keyword evidence="3" id="KW-1003">Cell membrane</keyword>
<dbReference type="NCBIfam" id="TIGR02532">
    <property type="entry name" value="IV_pilin_GFxxxE"/>
    <property type="match status" value="1"/>
</dbReference>
<evidence type="ECO:0000256" key="11">
    <source>
        <dbReference type="SAM" id="Phobius"/>
    </source>
</evidence>
<dbReference type="InterPro" id="IPR022346">
    <property type="entry name" value="T2SS_GspH"/>
</dbReference>
<keyword evidence="8 11" id="KW-0472">Membrane</keyword>
<dbReference type="Pfam" id="PF07963">
    <property type="entry name" value="N_methyl"/>
    <property type="match status" value="1"/>
</dbReference>
<feature type="transmembrane region" description="Helical" evidence="11">
    <location>
        <begin position="20"/>
        <end position="43"/>
    </location>
</feature>
<comment type="caution">
    <text evidence="13">The sequence shown here is derived from an EMBL/GenBank/DDBJ whole genome shotgun (WGS) entry which is preliminary data.</text>
</comment>
<gene>
    <name evidence="13" type="ORF">J2W94_000336</name>
</gene>
<dbReference type="SUPFAM" id="SSF54523">
    <property type="entry name" value="Pili subunits"/>
    <property type="match status" value="1"/>
</dbReference>
<accession>A0ABU1RN87</accession>
<keyword evidence="14" id="KW-1185">Reference proteome</keyword>
<evidence type="ECO:0000259" key="12">
    <source>
        <dbReference type="Pfam" id="PF12019"/>
    </source>
</evidence>
<protein>
    <recommendedName>
        <fullName evidence="2">Type II secretion system protein H</fullName>
    </recommendedName>
    <alternativeName>
        <fullName evidence="10">General secretion pathway protein H</fullName>
    </alternativeName>
</protein>
<evidence type="ECO:0000256" key="4">
    <source>
        <dbReference type="ARBA" id="ARBA00022481"/>
    </source>
</evidence>
<evidence type="ECO:0000256" key="10">
    <source>
        <dbReference type="ARBA" id="ARBA00030775"/>
    </source>
</evidence>
<evidence type="ECO:0000256" key="9">
    <source>
        <dbReference type="ARBA" id="ARBA00025772"/>
    </source>
</evidence>
<dbReference type="Proteomes" id="UP001254759">
    <property type="component" value="Unassembled WGS sequence"/>
</dbReference>
<dbReference type="PROSITE" id="PS00409">
    <property type="entry name" value="PROKAR_NTER_METHYL"/>
    <property type="match status" value="1"/>
</dbReference>
<keyword evidence="4" id="KW-0488">Methylation</keyword>
<comment type="subcellular location">
    <subcellularLocation>
        <location evidence="1">Cell inner membrane</location>
        <topology evidence="1">Single-pass membrane protein</topology>
    </subcellularLocation>
</comment>
<proteinExistence type="inferred from homology"/>
<dbReference type="EMBL" id="JAVDTT010000001">
    <property type="protein sequence ID" value="MDR6840072.1"/>
    <property type="molecule type" value="Genomic_DNA"/>
</dbReference>
<evidence type="ECO:0000256" key="7">
    <source>
        <dbReference type="ARBA" id="ARBA00022989"/>
    </source>
</evidence>
<evidence type="ECO:0000256" key="8">
    <source>
        <dbReference type="ARBA" id="ARBA00023136"/>
    </source>
</evidence>
<dbReference type="InterPro" id="IPR045584">
    <property type="entry name" value="Pilin-like"/>
</dbReference>
<reference evidence="13 14" key="1">
    <citation type="submission" date="2023-07" db="EMBL/GenBank/DDBJ databases">
        <title>Sorghum-associated microbial communities from plants grown in Nebraska, USA.</title>
        <authorList>
            <person name="Schachtman D."/>
        </authorList>
    </citation>
    <scope>NUCLEOTIDE SEQUENCE [LARGE SCALE GENOMIC DNA]</scope>
    <source>
        <strain evidence="13 14">BE107</strain>
    </source>
</reference>
<evidence type="ECO:0000256" key="5">
    <source>
        <dbReference type="ARBA" id="ARBA00022519"/>
    </source>
</evidence>
<dbReference type="Pfam" id="PF12019">
    <property type="entry name" value="GspH"/>
    <property type="match status" value="1"/>
</dbReference>